<proteinExistence type="predicted"/>
<name>A0A4Y1RSW9_PRUDU</name>
<accession>A0A4Y1RSW9</accession>
<reference evidence="1" key="1">
    <citation type="journal article" date="2019" name="Science">
        <title>Mutation of a bHLH transcription factor allowed almond domestication.</title>
        <authorList>
            <person name="Sanchez-Perez R."/>
            <person name="Pavan S."/>
            <person name="Mazzeo R."/>
            <person name="Moldovan C."/>
            <person name="Aiese Cigliano R."/>
            <person name="Del Cueto J."/>
            <person name="Ricciardi F."/>
            <person name="Lotti C."/>
            <person name="Ricciardi L."/>
            <person name="Dicenta F."/>
            <person name="Lopez-Marques R.L."/>
            <person name="Lindberg Moller B."/>
        </authorList>
    </citation>
    <scope>NUCLEOTIDE SEQUENCE</scope>
</reference>
<organism evidence="1">
    <name type="scientific">Prunus dulcis</name>
    <name type="common">Almond</name>
    <name type="synonym">Amygdalus dulcis</name>
    <dbReference type="NCBI Taxonomy" id="3755"/>
    <lineage>
        <taxon>Eukaryota</taxon>
        <taxon>Viridiplantae</taxon>
        <taxon>Streptophyta</taxon>
        <taxon>Embryophyta</taxon>
        <taxon>Tracheophyta</taxon>
        <taxon>Spermatophyta</taxon>
        <taxon>Magnoliopsida</taxon>
        <taxon>eudicotyledons</taxon>
        <taxon>Gunneridae</taxon>
        <taxon>Pentapetalae</taxon>
        <taxon>rosids</taxon>
        <taxon>fabids</taxon>
        <taxon>Rosales</taxon>
        <taxon>Rosaceae</taxon>
        <taxon>Amygdaloideae</taxon>
        <taxon>Amygdaleae</taxon>
        <taxon>Prunus</taxon>
    </lineage>
</organism>
<sequence>MSTLLPTKMFLKFLKLSYGNWFLVMLLAHSQYSVKDMKFLKYSAELNLNETPKVICRPPVARSV</sequence>
<dbReference type="EMBL" id="AP019303">
    <property type="protein sequence ID" value="BBH07451.1"/>
    <property type="molecule type" value="Genomic_DNA"/>
</dbReference>
<protein>
    <submittedName>
        <fullName evidence="1">Uncharacterized protein</fullName>
    </submittedName>
</protein>
<gene>
    <name evidence="1" type="ORF">Prudu_019394</name>
</gene>
<evidence type="ECO:0000313" key="1">
    <source>
        <dbReference type="EMBL" id="BBH07451.1"/>
    </source>
</evidence>
<dbReference type="AlphaFoldDB" id="A0A4Y1RSW9"/>